<dbReference type="EMBL" id="FPBO01000010">
    <property type="protein sequence ID" value="SFU80654.1"/>
    <property type="molecule type" value="Genomic_DNA"/>
</dbReference>
<keyword evidence="1" id="KW-0472">Membrane</keyword>
<dbReference type="GO" id="GO:0016787">
    <property type="term" value="F:hydrolase activity"/>
    <property type="evidence" value="ECO:0007669"/>
    <property type="project" value="UniProtKB-KW"/>
</dbReference>
<dbReference type="AlphaFoldDB" id="A0A1I7J691"/>
<keyword evidence="1" id="KW-0812">Transmembrane</keyword>
<organism evidence="3 4">
    <name type="scientific">Pseudoduganella namucuonensis</name>
    <dbReference type="NCBI Taxonomy" id="1035707"/>
    <lineage>
        <taxon>Bacteria</taxon>
        <taxon>Pseudomonadati</taxon>
        <taxon>Pseudomonadota</taxon>
        <taxon>Betaproteobacteria</taxon>
        <taxon>Burkholderiales</taxon>
        <taxon>Oxalobacteraceae</taxon>
        <taxon>Telluria group</taxon>
        <taxon>Pseudoduganella</taxon>
    </lineage>
</organism>
<dbReference type="SUPFAM" id="SSF53474">
    <property type="entry name" value="alpha/beta-Hydrolases"/>
    <property type="match status" value="1"/>
</dbReference>
<evidence type="ECO:0000256" key="1">
    <source>
        <dbReference type="SAM" id="Phobius"/>
    </source>
</evidence>
<feature type="domain" description="AB hydrolase-1" evidence="2">
    <location>
        <begin position="113"/>
        <end position="219"/>
    </location>
</feature>
<dbReference type="RefSeq" id="WP_093555938.1">
    <property type="nucleotide sequence ID" value="NZ_FPBO01000010.1"/>
</dbReference>
<reference evidence="4" key="1">
    <citation type="submission" date="2016-10" db="EMBL/GenBank/DDBJ databases">
        <authorList>
            <person name="Varghese N."/>
            <person name="Submissions S."/>
        </authorList>
    </citation>
    <scope>NUCLEOTIDE SEQUENCE [LARGE SCALE GENOMIC DNA]</scope>
    <source>
        <strain evidence="4">CGMCC 1.11014</strain>
    </source>
</reference>
<evidence type="ECO:0000259" key="2">
    <source>
        <dbReference type="Pfam" id="PF00561"/>
    </source>
</evidence>
<dbReference type="Pfam" id="PF00561">
    <property type="entry name" value="Abhydrolase_1"/>
    <property type="match status" value="1"/>
</dbReference>
<keyword evidence="1" id="KW-1133">Transmembrane helix</keyword>
<keyword evidence="3" id="KW-0378">Hydrolase</keyword>
<dbReference type="InterPro" id="IPR000073">
    <property type="entry name" value="AB_hydrolase_1"/>
</dbReference>
<accession>A0A1I7J691</accession>
<dbReference type="Gene3D" id="3.40.50.1820">
    <property type="entry name" value="alpha/beta hydrolase"/>
    <property type="match status" value="1"/>
</dbReference>
<evidence type="ECO:0000313" key="4">
    <source>
        <dbReference type="Proteomes" id="UP000199391"/>
    </source>
</evidence>
<dbReference type="PANTHER" id="PTHR37946:SF1">
    <property type="entry name" value="SLL1969 PROTEIN"/>
    <property type="match status" value="1"/>
</dbReference>
<dbReference type="InterPro" id="IPR029058">
    <property type="entry name" value="AB_hydrolase_fold"/>
</dbReference>
<dbReference type="PANTHER" id="PTHR37946">
    <property type="entry name" value="SLL1969 PROTEIN"/>
    <property type="match status" value="1"/>
</dbReference>
<evidence type="ECO:0000313" key="3">
    <source>
        <dbReference type="EMBL" id="SFU80654.1"/>
    </source>
</evidence>
<keyword evidence="4" id="KW-1185">Reference proteome</keyword>
<dbReference type="OrthoDB" id="275181at2"/>
<proteinExistence type="predicted"/>
<gene>
    <name evidence="3" type="ORF">SAMN05216552_101094</name>
</gene>
<protein>
    <submittedName>
        <fullName evidence="3">Triacylglycerol esterase/lipase EstA, alpha/beta hydrolase fold</fullName>
    </submittedName>
</protein>
<dbReference type="STRING" id="1035707.SAMN05216552_101094"/>
<sequence>MSRRLLMIVMLAQLAFALAVAWLVRRWWPQGGWMAGLAAGLAAVVLVRLGISVNNFWMAWRARSDTPAHHALGPGASLRLFADEFSASMLTSSWHMLFPGRDLYLAKSPADAPPVLLLHGYGCNQGYWAQLAALLRGRGVSHLALDLEPIAGSIDDYAPAIEAALRRLCEATGQARAVIVAHSMGGLAARAHLRRYGADRVARVITLGTPHHGTALADLGPGLNARQMRRGSPWLAELAASESAVIRALFVSFWSHHDNIVAPQDSSFLPGARNVEFGGIGHVALGRHPRILQAVLDDLAQIGR</sequence>
<name>A0A1I7J691_9BURK</name>
<dbReference type="Proteomes" id="UP000199391">
    <property type="component" value="Unassembled WGS sequence"/>
</dbReference>
<feature type="transmembrane region" description="Helical" evidence="1">
    <location>
        <begin position="31"/>
        <end position="51"/>
    </location>
</feature>